<name>A0ABQ2JQJ0_9SPHN</name>
<protein>
    <submittedName>
        <fullName evidence="1">Uncharacterized protein</fullName>
    </submittedName>
</protein>
<proteinExistence type="predicted"/>
<reference evidence="2" key="1">
    <citation type="journal article" date="2019" name="Int. J. Syst. Evol. Microbiol.">
        <title>The Global Catalogue of Microorganisms (GCM) 10K type strain sequencing project: providing services to taxonomists for standard genome sequencing and annotation.</title>
        <authorList>
            <consortium name="The Broad Institute Genomics Platform"/>
            <consortium name="The Broad Institute Genome Sequencing Center for Infectious Disease"/>
            <person name="Wu L."/>
            <person name="Ma J."/>
        </authorList>
    </citation>
    <scope>NUCLEOTIDE SEQUENCE [LARGE SCALE GENOMIC DNA]</scope>
    <source>
        <strain evidence="2">CGMCC 1.6784</strain>
    </source>
</reference>
<gene>
    <name evidence="1" type="ORF">GCM10011349_23570</name>
</gene>
<keyword evidence="2" id="KW-1185">Reference proteome</keyword>
<organism evidence="1 2">
    <name type="scientific">Novosphingobium indicum</name>
    <dbReference type="NCBI Taxonomy" id="462949"/>
    <lineage>
        <taxon>Bacteria</taxon>
        <taxon>Pseudomonadati</taxon>
        <taxon>Pseudomonadota</taxon>
        <taxon>Alphaproteobacteria</taxon>
        <taxon>Sphingomonadales</taxon>
        <taxon>Sphingomonadaceae</taxon>
        <taxon>Novosphingobium</taxon>
    </lineage>
</organism>
<dbReference type="Proteomes" id="UP000605099">
    <property type="component" value="Unassembled WGS sequence"/>
</dbReference>
<sequence>MIEGVPRPDRLFEQVPFIKYENRAEVDAFLGFRHVTGIKEWAPPEKAQFIAKLIDEGGLSYRQVMRKIGSKTDTVERNYIAYCILTQMEETEGLEVDEVENRFSVLFLSLRSKNVQEFLGVQGKFGIEPQNVKPPIDANNIDRLKEYSKWLFGDADTPPVVQDSREVDKFARVIASADGLEYLRSVRRPSLDKAFVIAGGDQEEVYELLSSATYNLQESLSSIHLYKGDERLISISKRLLANAEQLKKTLELD</sequence>
<accession>A0ABQ2JQJ0</accession>
<dbReference type="EMBL" id="BMLK01000010">
    <property type="protein sequence ID" value="GGN51215.1"/>
    <property type="molecule type" value="Genomic_DNA"/>
</dbReference>
<comment type="caution">
    <text evidence="1">The sequence shown here is derived from an EMBL/GenBank/DDBJ whole genome shotgun (WGS) entry which is preliminary data.</text>
</comment>
<evidence type="ECO:0000313" key="2">
    <source>
        <dbReference type="Proteomes" id="UP000605099"/>
    </source>
</evidence>
<evidence type="ECO:0000313" key="1">
    <source>
        <dbReference type="EMBL" id="GGN51215.1"/>
    </source>
</evidence>